<keyword evidence="2" id="KW-1185">Reference proteome</keyword>
<proteinExistence type="predicted"/>
<gene>
    <name evidence="1" type="ORF">GO495_21625</name>
</gene>
<dbReference type="InterPro" id="IPR025365">
    <property type="entry name" value="DUF4269"/>
</dbReference>
<evidence type="ECO:0000313" key="1">
    <source>
        <dbReference type="EMBL" id="MVT43212.1"/>
    </source>
</evidence>
<dbReference type="RefSeq" id="WP_157301825.1">
    <property type="nucleotide sequence ID" value="NZ_BAAAZB010000026.1"/>
</dbReference>
<dbReference type="OrthoDB" id="6402248at2"/>
<name>A0A6N8JGD9_9BACT</name>
<dbReference type="EMBL" id="WRXO01000007">
    <property type="protein sequence ID" value="MVT43212.1"/>
    <property type="molecule type" value="Genomic_DNA"/>
</dbReference>
<dbReference type="Pfam" id="PF14091">
    <property type="entry name" value="DUF4269"/>
    <property type="match status" value="1"/>
</dbReference>
<protein>
    <submittedName>
        <fullName evidence="1">DUF4269 domain-containing protein</fullName>
    </submittedName>
</protein>
<organism evidence="1 2">
    <name type="scientific">Chitinophaga oryziterrae</name>
    <dbReference type="NCBI Taxonomy" id="1031224"/>
    <lineage>
        <taxon>Bacteria</taxon>
        <taxon>Pseudomonadati</taxon>
        <taxon>Bacteroidota</taxon>
        <taxon>Chitinophagia</taxon>
        <taxon>Chitinophagales</taxon>
        <taxon>Chitinophagaceae</taxon>
        <taxon>Chitinophaga</taxon>
    </lineage>
</organism>
<dbReference type="Proteomes" id="UP000468388">
    <property type="component" value="Unassembled WGS sequence"/>
</dbReference>
<comment type="caution">
    <text evidence="1">The sequence shown here is derived from an EMBL/GenBank/DDBJ whole genome shotgun (WGS) entry which is preliminary data.</text>
</comment>
<evidence type="ECO:0000313" key="2">
    <source>
        <dbReference type="Proteomes" id="UP000468388"/>
    </source>
</evidence>
<accession>A0A6N8JGD9</accession>
<reference evidence="1 2" key="1">
    <citation type="submission" date="2019-12" db="EMBL/GenBank/DDBJ databases">
        <title>The draft genomic sequence of strain Chitinophaga oryziterrae JCM 16595.</title>
        <authorList>
            <person name="Zhang X."/>
        </authorList>
    </citation>
    <scope>NUCLEOTIDE SEQUENCE [LARGE SCALE GENOMIC DNA]</scope>
    <source>
        <strain evidence="1 2">JCM 16595</strain>
    </source>
</reference>
<sequence>MEANNFDTIEYLKNGNPRQKEVYDVLIKSGIMDALQQYDPLLVGTIPINIDIEDSDIDIICCYDDSSEFSGNLIIMFQDLDDFEVTESTDNDAIIAHFTIDNFKFEIFAQDIPTRQQSAYRHMMIEHAILSKHGEAFRQEIINLKNQGMETEPAFGMLLGLENDPYEELLNYVI</sequence>
<dbReference type="AlphaFoldDB" id="A0A6N8JGD9"/>